<dbReference type="EMBL" id="VDUZ01000068">
    <property type="protein sequence ID" value="TXL69949.1"/>
    <property type="molecule type" value="Genomic_DNA"/>
</dbReference>
<dbReference type="PANTHER" id="PTHR33445">
    <property type="entry name" value="ATP SYNTHASE SUBUNIT B', CHLOROPLASTIC"/>
    <property type="match status" value="1"/>
</dbReference>
<keyword evidence="11 15" id="KW-0066">ATP synthesis</keyword>
<evidence type="ECO:0000256" key="14">
    <source>
        <dbReference type="ARBA" id="ARBA00025830"/>
    </source>
</evidence>
<evidence type="ECO:0000256" key="12">
    <source>
        <dbReference type="ARBA" id="ARBA00025198"/>
    </source>
</evidence>
<keyword evidence="9 15" id="KW-0406">Ion transport</keyword>
<reference evidence="18 19" key="1">
    <citation type="submission" date="2019-06" db="EMBL/GenBank/DDBJ databases">
        <title>New taxonomy in bacterial strain CC-CFT640, isolated from vineyard.</title>
        <authorList>
            <person name="Lin S.-Y."/>
            <person name="Tsai C.-F."/>
            <person name="Young C.-C."/>
        </authorList>
    </citation>
    <scope>NUCLEOTIDE SEQUENCE [LARGE SCALE GENOMIC DNA]</scope>
    <source>
        <strain evidence="18 19">CC-CFT640</strain>
    </source>
</reference>
<evidence type="ECO:0000256" key="8">
    <source>
        <dbReference type="ARBA" id="ARBA00022989"/>
    </source>
</evidence>
<evidence type="ECO:0000256" key="5">
    <source>
        <dbReference type="ARBA" id="ARBA00022547"/>
    </source>
</evidence>
<keyword evidence="5 15" id="KW-0138">CF(0)</keyword>
<keyword evidence="6 15" id="KW-0812">Transmembrane</keyword>
<gene>
    <name evidence="15" type="primary">atpF</name>
    <name evidence="18" type="ORF">FHP25_36710</name>
</gene>
<evidence type="ECO:0000256" key="6">
    <source>
        <dbReference type="ARBA" id="ARBA00022692"/>
    </source>
</evidence>
<evidence type="ECO:0000256" key="1">
    <source>
        <dbReference type="ARBA" id="ARBA00004377"/>
    </source>
</evidence>
<keyword evidence="10 15" id="KW-0472">Membrane</keyword>
<comment type="similarity">
    <text evidence="2 15 16">Belongs to the ATPase B chain family.</text>
</comment>
<keyword evidence="17" id="KW-0175">Coiled coil</keyword>
<dbReference type="Pfam" id="PF00430">
    <property type="entry name" value="ATP-synt_B"/>
    <property type="match status" value="1"/>
</dbReference>
<dbReference type="CDD" id="cd06503">
    <property type="entry name" value="ATP-synt_Fo_b"/>
    <property type="match status" value="1"/>
</dbReference>
<organism evidence="18 19">
    <name type="scientific">Vineibacter terrae</name>
    <dbReference type="NCBI Taxonomy" id="2586908"/>
    <lineage>
        <taxon>Bacteria</taxon>
        <taxon>Pseudomonadati</taxon>
        <taxon>Pseudomonadota</taxon>
        <taxon>Alphaproteobacteria</taxon>
        <taxon>Hyphomicrobiales</taxon>
        <taxon>Vineibacter</taxon>
    </lineage>
</organism>
<dbReference type="Proteomes" id="UP000321638">
    <property type="component" value="Unassembled WGS sequence"/>
</dbReference>
<keyword evidence="19" id="KW-1185">Reference proteome</keyword>
<protein>
    <recommendedName>
        <fullName evidence="15">ATP synthase subunit b</fullName>
    </recommendedName>
    <alternativeName>
        <fullName evidence="15">ATP synthase F(0) sector subunit b</fullName>
    </alternativeName>
    <alternativeName>
        <fullName evidence="15">ATPase subunit I</fullName>
    </alternativeName>
    <alternativeName>
        <fullName evidence="15">F-type ATPase subunit b</fullName>
        <shortName evidence="15">F-ATPase subunit b</shortName>
    </alternativeName>
</protein>
<dbReference type="GO" id="GO:0045259">
    <property type="term" value="C:proton-transporting ATP synthase complex"/>
    <property type="evidence" value="ECO:0007669"/>
    <property type="project" value="UniProtKB-KW"/>
</dbReference>
<evidence type="ECO:0000256" key="9">
    <source>
        <dbReference type="ARBA" id="ARBA00023065"/>
    </source>
</evidence>
<comment type="subcellular location">
    <subcellularLocation>
        <location evidence="1">Cell inner membrane</location>
        <topology evidence="1">Single-pass membrane protein</topology>
    </subcellularLocation>
    <subcellularLocation>
        <location evidence="15">Cell membrane</location>
        <topology evidence="15">Single-pass membrane protein</topology>
    </subcellularLocation>
</comment>
<evidence type="ECO:0000256" key="15">
    <source>
        <dbReference type="HAMAP-Rule" id="MF_01398"/>
    </source>
</evidence>
<evidence type="ECO:0000256" key="10">
    <source>
        <dbReference type="ARBA" id="ARBA00023136"/>
    </source>
</evidence>
<dbReference type="HAMAP" id="MF_01398">
    <property type="entry name" value="ATP_synth_b_bprime"/>
    <property type="match status" value="1"/>
</dbReference>
<comment type="caution">
    <text evidence="18">The sequence shown here is derived from an EMBL/GenBank/DDBJ whole genome shotgun (WGS) entry which is preliminary data.</text>
</comment>
<proteinExistence type="inferred from homology"/>
<keyword evidence="3 15" id="KW-0813">Transport</keyword>
<evidence type="ECO:0000256" key="4">
    <source>
        <dbReference type="ARBA" id="ARBA00022475"/>
    </source>
</evidence>
<dbReference type="RefSeq" id="WP_147851985.1">
    <property type="nucleotide sequence ID" value="NZ_VDUZ01000068.1"/>
</dbReference>
<dbReference type="GO" id="GO:0005886">
    <property type="term" value="C:plasma membrane"/>
    <property type="evidence" value="ECO:0007669"/>
    <property type="project" value="UniProtKB-SubCell"/>
</dbReference>
<accession>A0A5C8P857</accession>
<dbReference type="PANTHER" id="PTHR33445:SF1">
    <property type="entry name" value="ATP SYNTHASE SUBUNIT B"/>
    <property type="match status" value="1"/>
</dbReference>
<evidence type="ECO:0000313" key="18">
    <source>
        <dbReference type="EMBL" id="TXL69949.1"/>
    </source>
</evidence>
<comment type="function">
    <text evidence="12 15">F(1)F(0) ATP synthase produces ATP from ADP in the presence of a proton or sodium gradient. F-type ATPases consist of two structural domains, F(1) containing the extramembraneous catalytic core and F(0) containing the membrane proton channel, linked together by a central stalk and a peripheral stalk. During catalysis, ATP synthesis in the catalytic domain of F(1) is coupled via a rotary mechanism of the central stalk subunits to proton translocation.</text>
</comment>
<comment type="subunit">
    <text evidence="14 15">F-type ATPases have 2 components, F(1) - the catalytic core - and F(0) - the membrane proton channel. F(1) has five subunits: alpha(3), beta(3), gamma(1), delta(1), epsilon(1). F(0) has three main subunits: a(1), b(2) and c(10-14). The alpha and beta chains form an alternating ring which encloses part of the gamma chain. F(1) is attached to F(0) by a central stalk formed by the gamma and epsilon chains, while a peripheral stalk is formed by the delta and b chains.</text>
</comment>
<evidence type="ECO:0000256" key="7">
    <source>
        <dbReference type="ARBA" id="ARBA00022781"/>
    </source>
</evidence>
<feature type="transmembrane region" description="Helical" evidence="15">
    <location>
        <begin position="12"/>
        <end position="32"/>
    </location>
</feature>
<evidence type="ECO:0000313" key="19">
    <source>
        <dbReference type="Proteomes" id="UP000321638"/>
    </source>
</evidence>
<keyword evidence="8 15" id="KW-1133">Transmembrane helix</keyword>
<evidence type="ECO:0000256" key="13">
    <source>
        <dbReference type="ARBA" id="ARBA00025614"/>
    </source>
</evidence>
<name>A0A5C8P857_9HYPH</name>
<evidence type="ECO:0000256" key="17">
    <source>
        <dbReference type="SAM" id="Coils"/>
    </source>
</evidence>
<evidence type="ECO:0000256" key="16">
    <source>
        <dbReference type="RuleBase" id="RU003848"/>
    </source>
</evidence>
<evidence type="ECO:0000256" key="3">
    <source>
        <dbReference type="ARBA" id="ARBA00022448"/>
    </source>
</evidence>
<dbReference type="OrthoDB" id="9805716at2"/>
<sequence length="163" mass="17236">MPQLDPTFFGTQLFWLAVCFIVLYVLMARVAIPQLGGILKQREDKIQGDLESAQKLKEETKSVIAAYEKALADARSQAQALSRETADAASAESSRRQQEVATRIAGELAAAERRIAEARATAMAGVRNMAAEVAGSAFARLTGAPADQTKVTAAVDAALKGGA</sequence>
<evidence type="ECO:0000256" key="11">
    <source>
        <dbReference type="ARBA" id="ARBA00023310"/>
    </source>
</evidence>
<keyword evidence="4 15" id="KW-1003">Cell membrane</keyword>
<evidence type="ECO:0000256" key="2">
    <source>
        <dbReference type="ARBA" id="ARBA00005513"/>
    </source>
</evidence>
<dbReference type="AlphaFoldDB" id="A0A5C8P857"/>
<keyword evidence="7 15" id="KW-0375">Hydrogen ion transport</keyword>
<comment type="function">
    <text evidence="13">Component of the F(0) channel, it forms part of the peripheral stalk, linking F(1) to F(0). The b'-subunit is a diverged and duplicated form of b found in plants and photosynthetic bacteria.</text>
</comment>
<dbReference type="InterPro" id="IPR002146">
    <property type="entry name" value="ATP_synth_b/b'su_bac/chlpt"/>
</dbReference>
<feature type="coiled-coil region" evidence="17">
    <location>
        <begin position="39"/>
        <end position="121"/>
    </location>
</feature>
<dbReference type="GO" id="GO:0046961">
    <property type="term" value="F:proton-transporting ATPase activity, rotational mechanism"/>
    <property type="evidence" value="ECO:0007669"/>
    <property type="project" value="TreeGrafter"/>
</dbReference>
<dbReference type="GO" id="GO:0046933">
    <property type="term" value="F:proton-transporting ATP synthase activity, rotational mechanism"/>
    <property type="evidence" value="ECO:0007669"/>
    <property type="project" value="UniProtKB-UniRule"/>
</dbReference>
<dbReference type="InterPro" id="IPR050059">
    <property type="entry name" value="ATP_synthase_B_chain"/>
</dbReference>